<dbReference type="RefSeq" id="WP_234810516.1">
    <property type="nucleotide sequence ID" value="NZ_AP022603.1"/>
</dbReference>
<dbReference type="Proteomes" id="UP000193484">
    <property type="component" value="Unassembled WGS sequence"/>
</dbReference>
<comment type="subcellular location">
    <subcellularLocation>
        <location evidence="1">Cell membrane</location>
        <topology evidence="1">Single-pass membrane protein</topology>
    </subcellularLocation>
</comment>
<evidence type="ECO:0000256" key="2">
    <source>
        <dbReference type="ARBA" id="ARBA00012513"/>
    </source>
</evidence>
<dbReference type="CDD" id="cd14014">
    <property type="entry name" value="STKc_PknB_like"/>
    <property type="match status" value="1"/>
</dbReference>
<keyword evidence="6" id="KW-0812">Transmembrane</keyword>
<reference evidence="12 13" key="1">
    <citation type="submission" date="2016-01" db="EMBL/GenBank/DDBJ databases">
        <title>The new phylogeny of the genus Mycobacterium.</title>
        <authorList>
            <person name="Tarcisio F."/>
            <person name="Conor M."/>
            <person name="Antonella G."/>
            <person name="Elisabetta G."/>
            <person name="Giulia F.S."/>
            <person name="Sara T."/>
            <person name="Anna F."/>
            <person name="Clotilde B."/>
            <person name="Roberto B."/>
            <person name="Veronica D.S."/>
            <person name="Fabio R."/>
            <person name="Monica P."/>
            <person name="Olivier J."/>
            <person name="Enrico T."/>
            <person name="Nicola S."/>
        </authorList>
    </citation>
    <scope>NUCLEOTIDE SEQUENCE [LARGE SCALE GENOMIC DNA]</scope>
    <source>
        <strain evidence="12 13">DSM 44179</strain>
    </source>
</reference>
<dbReference type="Gene3D" id="1.10.510.10">
    <property type="entry name" value="Transferase(Phosphotransferase) domain 1"/>
    <property type="match status" value="1"/>
</dbReference>
<evidence type="ECO:0000313" key="13">
    <source>
        <dbReference type="Proteomes" id="UP000193484"/>
    </source>
</evidence>
<accession>A0A1X1REU2</accession>
<protein>
    <recommendedName>
        <fullName evidence="2">non-specific serine/threonine protein kinase</fullName>
        <ecNumber evidence="2">2.7.11.1</ecNumber>
    </recommendedName>
</protein>
<keyword evidence="10" id="KW-1133">Transmembrane helix</keyword>
<keyword evidence="8" id="KW-0418">Kinase</keyword>
<dbReference type="InterPro" id="IPR011009">
    <property type="entry name" value="Kinase-like_dom_sf"/>
</dbReference>
<evidence type="ECO:0000256" key="11">
    <source>
        <dbReference type="ARBA" id="ARBA00023136"/>
    </source>
</evidence>
<dbReference type="EMBL" id="LQOJ01000031">
    <property type="protein sequence ID" value="ORV04214.1"/>
    <property type="molecule type" value="Genomic_DNA"/>
</dbReference>
<name>A0A1X1REU2_MYCFA</name>
<dbReference type="EC" id="2.7.11.1" evidence="2"/>
<evidence type="ECO:0000256" key="3">
    <source>
        <dbReference type="ARBA" id="ARBA00022475"/>
    </source>
</evidence>
<dbReference type="GO" id="GO:0005524">
    <property type="term" value="F:ATP binding"/>
    <property type="evidence" value="ECO:0007669"/>
    <property type="project" value="UniProtKB-UniRule"/>
</dbReference>
<keyword evidence="13" id="KW-1185">Reference proteome</keyword>
<dbReference type="PANTHER" id="PTHR43289">
    <property type="entry name" value="MITOGEN-ACTIVATED PROTEIN KINASE KINASE KINASE 20-RELATED"/>
    <property type="match status" value="1"/>
</dbReference>
<keyword evidence="7" id="KW-0547">Nucleotide-binding</keyword>
<evidence type="ECO:0000256" key="8">
    <source>
        <dbReference type="ARBA" id="ARBA00022777"/>
    </source>
</evidence>
<dbReference type="InterPro" id="IPR017441">
    <property type="entry name" value="Protein_kinase_ATP_BS"/>
</dbReference>
<proteinExistence type="predicted"/>
<dbReference type="FunFam" id="1.10.510.10:FF:000021">
    <property type="entry name" value="Serine/threonine protein kinase"/>
    <property type="match status" value="1"/>
</dbReference>
<dbReference type="SUPFAM" id="SSF56112">
    <property type="entry name" value="Protein kinase-like (PK-like)"/>
    <property type="match status" value="1"/>
</dbReference>
<keyword evidence="9" id="KW-0067">ATP-binding</keyword>
<dbReference type="SMART" id="SM00220">
    <property type="entry name" value="S_TKc"/>
    <property type="match status" value="1"/>
</dbReference>
<dbReference type="GO" id="GO:0005886">
    <property type="term" value="C:plasma membrane"/>
    <property type="evidence" value="ECO:0007669"/>
    <property type="project" value="UniProtKB-SubCell"/>
</dbReference>
<keyword evidence="3" id="KW-1003">Cell membrane</keyword>
<evidence type="ECO:0000256" key="5">
    <source>
        <dbReference type="ARBA" id="ARBA00022679"/>
    </source>
</evidence>
<evidence type="ECO:0000256" key="10">
    <source>
        <dbReference type="ARBA" id="ARBA00022989"/>
    </source>
</evidence>
<organism evidence="12 13">
    <name type="scientific">Mycolicibacterium fallax</name>
    <name type="common">Mycobacterium fallax</name>
    <dbReference type="NCBI Taxonomy" id="1793"/>
    <lineage>
        <taxon>Bacteria</taxon>
        <taxon>Bacillati</taxon>
        <taxon>Actinomycetota</taxon>
        <taxon>Actinomycetes</taxon>
        <taxon>Mycobacteriales</taxon>
        <taxon>Mycobacteriaceae</taxon>
        <taxon>Mycolicibacterium</taxon>
    </lineage>
</organism>
<dbReference type="PANTHER" id="PTHR43289:SF6">
    <property type="entry name" value="SERINE_THREONINE-PROTEIN KINASE NEKL-3"/>
    <property type="match status" value="1"/>
</dbReference>
<evidence type="ECO:0000256" key="6">
    <source>
        <dbReference type="ARBA" id="ARBA00022692"/>
    </source>
</evidence>
<keyword evidence="11" id="KW-0472">Membrane</keyword>
<dbReference type="InterPro" id="IPR000719">
    <property type="entry name" value="Prot_kinase_dom"/>
</dbReference>
<keyword evidence="4" id="KW-0723">Serine/threonine-protein kinase</keyword>
<dbReference type="Gene3D" id="3.30.200.20">
    <property type="entry name" value="Phosphorylase Kinase, domain 1"/>
    <property type="match status" value="1"/>
</dbReference>
<dbReference type="GO" id="GO:0080090">
    <property type="term" value="P:regulation of primary metabolic process"/>
    <property type="evidence" value="ECO:0007669"/>
    <property type="project" value="UniProtKB-ARBA"/>
</dbReference>
<evidence type="ECO:0000256" key="7">
    <source>
        <dbReference type="ARBA" id="ARBA00022741"/>
    </source>
</evidence>
<gene>
    <name evidence="12" type="ORF">AWC04_08635</name>
</gene>
<dbReference type="GO" id="GO:0004674">
    <property type="term" value="F:protein serine/threonine kinase activity"/>
    <property type="evidence" value="ECO:0007669"/>
    <property type="project" value="UniProtKB-KW"/>
</dbReference>
<dbReference type="PROSITE" id="PS50011">
    <property type="entry name" value="PROTEIN_KINASE_DOM"/>
    <property type="match status" value="1"/>
</dbReference>
<dbReference type="Pfam" id="PF00069">
    <property type="entry name" value="Pkinase"/>
    <property type="match status" value="1"/>
</dbReference>
<dbReference type="STRING" id="1793.AWC04_08635"/>
<evidence type="ECO:0000256" key="1">
    <source>
        <dbReference type="ARBA" id="ARBA00004162"/>
    </source>
</evidence>
<evidence type="ECO:0000256" key="4">
    <source>
        <dbReference type="ARBA" id="ARBA00022527"/>
    </source>
</evidence>
<dbReference type="AlphaFoldDB" id="A0A1X1REU2"/>
<evidence type="ECO:0000256" key="9">
    <source>
        <dbReference type="ARBA" id="ARBA00022840"/>
    </source>
</evidence>
<dbReference type="PROSITE" id="PS00108">
    <property type="entry name" value="PROTEIN_KINASE_ST"/>
    <property type="match status" value="1"/>
</dbReference>
<keyword evidence="5" id="KW-0808">Transferase</keyword>
<dbReference type="InterPro" id="IPR008271">
    <property type="entry name" value="Ser/Thr_kinase_AS"/>
</dbReference>
<dbReference type="PROSITE" id="PS00107">
    <property type="entry name" value="PROTEIN_KINASE_ATP"/>
    <property type="match status" value="1"/>
</dbReference>
<sequence>MTAEAGMDEEFGRYRLRGTLGTGGMGQVYRAYDTALNREVALKVLHAGAASDPVFVARFKREALVAAGIDEPHVVPIYDSGEINGRLFIAMRLIAGTDVASMLKKGPLPPEQAVSLIEQAAAALDSAHDAGLEHRDIKPGNLLVTPKNFLYLIDFGIARAPGEAQLTNTDATIGTAAYIAPERLTRGVADHRADVYSLACVLFECLTGSKPYAGESLERQLYAHVHEPPPRPSEVNPAVPAAFDAVIARGMAVDPDQRFSSAPSLAAAARAALTEGGSAPVLSTAEMAMPDFTGELPTPTGPTGPGGPFGPNPTRQLETPGPGYPDTRILPADALPPAVLPPAVPPPAVPPPAVPPPAVVPAAVAPTPPPLPPELAEPAETPAPNRRRRWIVVLAAAAAAVMLVVAVAIGLPGGDDAAEPGPVVTPTQATVFSVGGEPDHPDRAGRAIDGNPDTGWTTDIYSDATPFPTFKAGVGLMLTLPSPTRVATVSVAVPSTGTAVEIRSAQTANPASLADTTVLAGPTTLTPGDNTITVGATEPTSHLLVWISTLGSTDGQSRTRLSEIVVHAAR</sequence>
<evidence type="ECO:0000313" key="12">
    <source>
        <dbReference type="EMBL" id="ORV04214.1"/>
    </source>
</evidence>
<comment type="caution">
    <text evidence="12">The sequence shown here is derived from an EMBL/GenBank/DDBJ whole genome shotgun (WGS) entry which is preliminary data.</text>
</comment>